<keyword evidence="1" id="KW-1133">Transmembrane helix</keyword>
<dbReference type="PANTHER" id="PTHR35473:SF3">
    <property type="entry name" value="1-ACYL-SN-GLYCEROL-3-PHOSPHATE ACYLTRANSFERASE"/>
    <property type="match status" value="1"/>
</dbReference>
<dbReference type="PANTHER" id="PTHR35473">
    <property type="entry name" value="1-ACYL-SN-GLYCEROL-3-PHOSPHATE ACYLTRANSFERASE"/>
    <property type="match status" value="1"/>
</dbReference>
<dbReference type="EMBL" id="CAJHUC010000596">
    <property type="protein sequence ID" value="CAD7697052.1"/>
    <property type="molecule type" value="Genomic_DNA"/>
</dbReference>
<feature type="transmembrane region" description="Helical" evidence="1">
    <location>
        <begin position="276"/>
        <end position="296"/>
    </location>
</feature>
<accession>A0A8S1J0N2</accession>
<dbReference type="AlphaFoldDB" id="A0A8S1J0N2"/>
<dbReference type="Proteomes" id="UP000708148">
    <property type="component" value="Unassembled WGS sequence"/>
</dbReference>
<evidence type="ECO:0000313" key="2">
    <source>
        <dbReference type="EMBL" id="CAD7697052.1"/>
    </source>
</evidence>
<organism evidence="2 3">
    <name type="scientific">Ostreobium quekettii</name>
    <dbReference type="NCBI Taxonomy" id="121088"/>
    <lineage>
        <taxon>Eukaryota</taxon>
        <taxon>Viridiplantae</taxon>
        <taxon>Chlorophyta</taxon>
        <taxon>core chlorophytes</taxon>
        <taxon>Ulvophyceae</taxon>
        <taxon>TCBD clade</taxon>
        <taxon>Bryopsidales</taxon>
        <taxon>Ostreobineae</taxon>
        <taxon>Ostreobiaceae</taxon>
        <taxon>Ostreobium</taxon>
    </lineage>
</organism>
<evidence type="ECO:0000256" key="1">
    <source>
        <dbReference type="SAM" id="Phobius"/>
    </source>
</evidence>
<keyword evidence="1" id="KW-0812">Transmembrane</keyword>
<dbReference type="Pfam" id="PF12159">
    <property type="entry name" value="DUF3593"/>
    <property type="match status" value="1"/>
</dbReference>
<reference evidence="2" key="1">
    <citation type="submission" date="2020-12" db="EMBL/GenBank/DDBJ databases">
        <authorList>
            <person name="Iha C."/>
        </authorList>
    </citation>
    <scope>NUCLEOTIDE SEQUENCE</scope>
</reference>
<keyword evidence="1" id="KW-0472">Membrane</keyword>
<gene>
    <name evidence="2" type="ORF">OSTQU699_LOCUS2413</name>
</gene>
<comment type="caution">
    <text evidence="2">The sequence shown here is derived from an EMBL/GenBank/DDBJ whole genome shotgun (WGS) entry which is preliminary data.</text>
</comment>
<dbReference type="InterPro" id="IPR021995">
    <property type="entry name" value="DUF3593"/>
</dbReference>
<feature type="transmembrane region" description="Helical" evidence="1">
    <location>
        <begin position="244"/>
        <end position="264"/>
    </location>
</feature>
<evidence type="ECO:0000313" key="3">
    <source>
        <dbReference type="Proteomes" id="UP000708148"/>
    </source>
</evidence>
<sequence>MQLDRWLRTQRAAVGRGSPEHLAIEIAASSGSITRVPTVILGKSSAAASARPLICPGHDVDAGVRLPTRASALGAAASSLTPSSSCSPAQGPGARRRWPEIAPPFAASCSSSAQDLALSPAPLFEGVRGGQLLTRKSMMRLMWTGVQSLDWIPAPTPHCSPACKLHTQEDAGPPGLPSFFGRSAAVAREKGRGGLRALPFDTAWAPNVSTESLAPGLFAFSIVPYAGFLYHLTRSKQAPPVMLFGFYFLLVFVGVTIPAGIYAKSNFGTSLANVDWLHGGAESLLTITNLLIVWGLRQGIRDAEAKKIEQVSELVVEPESKAER</sequence>
<keyword evidence="3" id="KW-1185">Reference proteome</keyword>
<evidence type="ECO:0008006" key="4">
    <source>
        <dbReference type="Google" id="ProtNLM"/>
    </source>
</evidence>
<protein>
    <recommendedName>
        <fullName evidence="4">DUF3593 domain-containing protein</fullName>
    </recommendedName>
</protein>
<dbReference type="OrthoDB" id="424673at2759"/>
<proteinExistence type="predicted"/>
<name>A0A8S1J0N2_9CHLO</name>